<dbReference type="PANTHER" id="PTHR10426">
    <property type="entry name" value="STRICTOSIDINE SYNTHASE-RELATED"/>
    <property type="match status" value="1"/>
</dbReference>
<dbReference type="Pfam" id="PF20067">
    <property type="entry name" value="SSL_N"/>
    <property type="match status" value="1"/>
</dbReference>
<feature type="compositionally biased region" description="Basic and acidic residues" evidence="4">
    <location>
        <begin position="559"/>
        <end position="594"/>
    </location>
</feature>
<dbReference type="Gene3D" id="2.120.10.30">
    <property type="entry name" value="TolB, C-terminal domain"/>
    <property type="match status" value="1"/>
</dbReference>
<sequence length="646" mass="71310">MANSTGKETNFVVMRIILLIPNLPPYTKFSKIPIAPTKDHIGALEPNSALNNAAQLYEGKIQGPEVFQILNGELYTSLGTGEIVKCSSGGHVTFVTKLGQPCTGLTQEHICGRPLGFSIDENKHLMYVADAYYGIWRVDLKTDKKQALVTPDVPIEGKKPKLFNSVAVDKKGGVYWTDSSSDFPLKDGVFIGLSDPSGRLLYYSPETKKSKVLFDNMWFANGVALSPDESFVVVAETMQYRILKYYISGPKKGKTEVFVDGLPGTPDNIRALPDGSGLQIALYSASDDKTPLIAKTVSDIPPLRKFIARAARLIEMPFEFLNTQFPHYIFEEIIYFIGNFASLSGLSDISGLVVTDWNGNIIASYYNTDKSVAHISDAIVYNNKLLLGSPHSQNFIAAVEVPSLLKQAYTPSVKQNVHQKTEQIQKPKAQARETTTTDKPTTTQKPVTTNKPEQKVNTEASITQKPVAKPTTPEQKVVTEKPTTEKPKTTKPEQKKVTKKPANEIPSTPEQKITTEKPTTQKPITKTSSTEHPHKSTPASQPQKVQSSEAPKPKIKPNIVKEPEANLKQKSKPSSEDNKPTSKPVKSENVKVKNEQINNKEAPPKKDIPKHIPIEEEIVSDTLKPSKDKLKVIKKSGPEEIPNPRI</sequence>
<keyword evidence="2" id="KW-0597">Phosphoprotein</keyword>
<evidence type="ECO:0000313" key="7">
    <source>
        <dbReference type="Proteomes" id="UP001497472"/>
    </source>
</evidence>
<proteinExistence type="inferred from homology"/>
<protein>
    <recommendedName>
        <fullName evidence="5">Strictosidine synthase conserved region domain-containing protein</fullName>
    </recommendedName>
</protein>
<dbReference type="Pfam" id="PF03088">
    <property type="entry name" value="Str_synth"/>
    <property type="match status" value="1"/>
</dbReference>
<dbReference type="SUPFAM" id="SSF63829">
    <property type="entry name" value="Calcium-dependent phosphotriesterase"/>
    <property type="match status" value="1"/>
</dbReference>
<dbReference type="GO" id="GO:0012505">
    <property type="term" value="C:endomembrane system"/>
    <property type="evidence" value="ECO:0007669"/>
    <property type="project" value="TreeGrafter"/>
</dbReference>
<dbReference type="EMBL" id="CAVLEF010000082">
    <property type="protein sequence ID" value="CAK1550501.1"/>
    <property type="molecule type" value="Genomic_DNA"/>
</dbReference>
<evidence type="ECO:0000256" key="3">
    <source>
        <dbReference type="ARBA" id="ARBA00023180"/>
    </source>
</evidence>
<name>A0AAV1JM51_9NEOP</name>
<dbReference type="GO" id="GO:0016787">
    <property type="term" value="F:hydrolase activity"/>
    <property type="evidence" value="ECO:0007669"/>
    <property type="project" value="TreeGrafter"/>
</dbReference>
<feature type="compositionally biased region" description="Polar residues" evidence="4">
    <location>
        <begin position="455"/>
        <end position="464"/>
    </location>
</feature>
<accession>A0AAV1JM51</accession>
<feature type="compositionally biased region" description="Polar residues" evidence="4">
    <location>
        <begin position="505"/>
        <end position="528"/>
    </location>
</feature>
<evidence type="ECO:0000256" key="2">
    <source>
        <dbReference type="ARBA" id="ARBA00022553"/>
    </source>
</evidence>
<keyword evidence="7" id="KW-1185">Reference proteome</keyword>
<reference evidence="6 7" key="1">
    <citation type="submission" date="2023-11" db="EMBL/GenBank/DDBJ databases">
        <authorList>
            <person name="Okamura Y."/>
        </authorList>
    </citation>
    <scope>NUCLEOTIDE SEQUENCE [LARGE SCALE GENOMIC DNA]</scope>
</reference>
<comment type="similarity">
    <text evidence="1">Belongs to the strictosidine synthase family.</text>
</comment>
<keyword evidence="3" id="KW-0325">Glycoprotein</keyword>
<feature type="compositionally biased region" description="Basic and acidic residues" evidence="4">
    <location>
        <begin position="477"/>
        <end position="496"/>
    </location>
</feature>
<comment type="caution">
    <text evidence="6">The sequence shown here is derived from an EMBL/GenBank/DDBJ whole genome shotgun (WGS) entry which is preliminary data.</text>
</comment>
<organism evidence="6 7">
    <name type="scientific">Leptosia nina</name>
    <dbReference type="NCBI Taxonomy" id="320188"/>
    <lineage>
        <taxon>Eukaryota</taxon>
        <taxon>Metazoa</taxon>
        <taxon>Ecdysozoa</taxon>
        <taxon>Arthropoda</taxon>
        <taxon>Hexapoda</taxon>
        <taxon>Insecta</taxon>
        <taxon>Pterygota</taxon>
        <taxon>Neoptera</taxon>
        <taxon>Endopterygota</taxon>
        <taxon>Lepidoptera</taxon>
        <taxon>Glossata</taxon>
        <taxon>Ditrysia</taxon>
        <taxon>Papilionoidea</taxon>
        <taxon>Pieridae</taxon>
        <taxon>Pierinae</taxon>
        <taxon>Leptosia</taxon>
    </lineage>
</organism>
<dbReference type="Proteomes" id="UP001497472">
    <property type="component" value="Unassembled WGS sequence"/>
</dbReference>
<evidence type="ECO:0000259" key="5">
    <source>
        <dbReference type="Pfam" id="PF03088"/>
    </source>
</evidence>
<dbReference type="InterPro" id="IPR011042">
    <property type="entry name" value="6-blade_b-propeller_TolB-like"/>
</dbReference>
<dbReference type="PANTHER" id="PTHR10426:SF88">
    <property type="entry name" value="ADIPOCYTE PLASMA MEMBRANE-ASSOCIATED PROTEIN HEMOMUCIN-RELATED"/>
    <property type="match status" value="1"/>
</dbReference>
<feature type="region of interest" description="Disordered" evidence="4">
    <location>
        <begin position="415"/>
        <end position="612"/>
    </location>
</feature>
<dbReference type="InterPro" id="IPR018119">
    <property type="entry name" value="Strictosidine_synth_cons-reg"/>
</dbReference>
<gene>
    <name evidence="6" type="ORF">LNINA_LOCUS9726</name>
</gene>
<evidence type="ECO:0000313" key="6">
    <source>
        <dbReference type="EMBL" id="CAK1550501.1"/>
    </source>
</evidence>
<dbReference type="AlphaFoldDB" id="A0AAV1JM51"/>
<feature type="compositionally biased region" description="Polar residues" evidence="4">
    <location>
        <begin position="537"/>
        <end position="549"/>
    </location>
</feature>
<feature type="compositionally biased region" description="Low complexity" evidence="4">
    <location>
        <begin position="437"/>
        <end position="451"/>
    </location>
</feature>
<feature type="domain" description="Strictosidine synthase conserved region" evidence="5">
    <location>
        <begin position="164"/>
        <end position="250"/>
    </location>
</feature>
<evidence type="ECO:0000256" key="1">
    <source>
        <dbReference type="ARBA" id="ARBA00009191"/>
    </source>
</evidence>
<feature type="compositionally biased region" description="Basic and acidic residues" evidence="4">
    <location>
        <begin position="602"/>
        <end position="612"/>
    </location>
</feature>
<evidence type="ECO:0000256" key="4">
    <source>
        <dbReference type="SAM" id="MobiDB-lite"/>
    </source>
</evidence>